<dbReference type="InterPro" id="IPR040561">
    <property type="entry name" value="LPD38"/>
</dbReference>
<reference evidence="3" key="1">
    <citation type="journal article" date="2021" name="Proc. Natl. Acad. Sci. U.S.A.">
        <title>A Catalog of Tens of Thousands of Viruses from Human Metagenomes Reveals Hidden Associations with Chronic Diseases.</title>
        <authorList>
            <person name="Tisza M.J."/>
            <person name="Buck C.B."/>
        </authorList>
    </citation>
    <scope>NUCLEOTIDE SEQUENCE</scope>
    <source>
        <strain evidence="3">CtHm32</strain>
    </source>
</reference>
<name>A0A8S5N4G0_9CAUD</name>
<feature type="coiled-coil region" evidence="1">
    <location>
        <begin position="245"/>
        <end position="312"/>
    </location>
</feature>
<evidence type="ECO:0000256" key="1">
    <source>
        <dbReference type="SAM" id="Coils"/>
    </source>
</evidence>
<accession>A0A8S5N4G0</accession>
<proteinExistence type="predicted"/>
<keyword evidence="1" id="KW-0175">Coiled coil</keyword>
<dbReference type="Pfam" id="PF18857">
    <property type="entry name" value="LPD38"/>
    <property type="match status" value="1"/>
</dbReference>
<evidence type="ECO:0000313" key="3">
    <source>
        <dbReference type="EMBL" id="DAD89146.1"/>
    </source>
</evidence>
<organism evidence="3">
    <name type="scientific">Podoviridae sp. ctHm32</name>
    <dbReference type="NCBI Taxonomy" id="2826549"/>
    <lineage>
        <taxon>Viruses</taxon>
        <taxon>Duplodnaviria</taxon>
        <taxon>Heunggongvirae</taxon>
        <taxon>Uroviricota</taxon>
        <taxon>Caudoviricetes</taxon>
    </lineage>
</organism>
<sequence>MMDSVYRNLPEDVRRKVTRAGLSRYGGDFRIATEEYLASVAENGVSEPSIWQKIKSAIRGFFRSLGIDLRMRDEDIAYMLWKSKNRLEKGDSLVTIIHKVAKDGNMRDTLLFRDPLVSSGTMLATSAEERRSMVRAIRSVIEGLKSASPSSRKFYQRFREGYQDRMIALREFQKEVEKETGHKIRDFENAYVYENTAQSKSQYDVEKFKETEFKKLVDEVSRLSTVDGHFDAQRNRDVENYMMIKHGLERNKKMREDELEKYRRRKEDKLERVKKEMEDYFTEKEKSGNYSSKQLENMRKTVDKRIEERENETSDLIEKKRMSLELKDFSGLTALSKEIFDSDMMEEQKLKDWAEKYENSHSTNGLWKAVEAATQATLEKMYQTNLIGREERDNLQNMYEYYIPLKEWDETTAGDLFDYFDADKDIVSNPIKKARGRKSRAGAVLANIAHDYESATMMGYKNLTKLRFANLVRNSKTKAAAVSNQWYVKSGVDAEGNPMWKAVSAEGLVEDPAENAKIINDFEEKMKDLREKGEAKTRREVLTLGVPVKDWQEKQHTVRVKEGGRDLLVYINGDPRVSQAINGLNNQNLNNSVLKALNRIRQFMMLNYTSRSVNFIIRNFVRDLFYTNTMNFVRYGAGFEGRYLKNIIPAIRCIARVSFGFEEKGAKAKQMRSSYETFLKGGGRTGFVAVMGYEKYKREVDRMVRKSAGGRLQVKDVFNMLGGYFETVNSIIENTSRFATYLAAKETGMSELQSISAAKEASVNFNRRGSGAMGAVCAQNFYFFFNAAVQGSHNFLGAAKANPGRASAAIAMWATLGFAYCMLTDLLLGDNDEYNEIPDYVRQNNVIIPVGEGKYVLLPLSVELRALYGLGDMSAQYLRGEYKGRSFTADVTGRMMTLLPFSFEAEGSDNWLETAIRVFTPDMFTPITDAYLWNQNFFGKRITGRNEFNKYVPEYHKVTTGTSKAIIKASERLNSLSGGDYASKGKLDYALLNPSAVEYLFEQYLGGVGKAIAQCYKTVEGAVTGDVQLRNIPVVSGLTYDTENMVPRNYTNERYNHYVKEYEEMQSRDRMYRKGLEGGKDLSGNYKSFANSRAYRRYQTTGFYKKAIESMYDMARLMDGEEKKALYEQARKTKEMMINELDKIGDE</sequence>
<feature type="domain" description="Large polyvalent protein associated" evidence="2">
    <location>
        <begin position="832"/>
        <end position="1035"/>
    </location>
</feature>
<protein>
    <recommendedName>
        <fullName evidence="2">Large polyvalent protein associated domain-containing protein</fullName>
    </recommendedName>
</protein>
<evidence type="ECO:0000259" key="2">
    <source>
        <dbReference type="Pfam" id="PF18857"/>
    </source>
</evidence>
<dbReference type="EMBL" id="BK015054">
    <property type="protein sequence ID" value="DAD89146.1"/>
    <property type="molecule type" value="Genomic_DNA"/>
</dbReference>